<evidence type="ECO:0000313" key="1">
    <source>
        <dbReference type="EMBL" id="AKG05310.1"/>
    </source>
</evidence>
<dbReference type="Proteomes" id="UP000092654">
    <property type="component" value="Chromosome"/>
</dbReference>
<evidence type="ECO:0000313" key="2">
    <source>
        <dbReference type="EMBL" id="EKE31310.1"/>
    </source>
</evidence>
<sequence>MISPGQEAVSRFHINQIELNKDIHKSLIAPVNESLRLKAIGMSRNNSPVFADLISELKKSLILKFPEIEEDITVGEEAILQCNRFGWSFVRDFHIETYIEAAEIVDRQDLSYKEKQINMNDFFVKYLDEGDPGSLGAEVLVDGLGEEWEYLAEHVMDLVSKKEYQPAIPLIMILIERMMVNLDRAHLQEKIQKKVINSFEKQITKQKKEFQLYTLKNFDAMFEKTIRNNIFKSDTRPHRPTRILNRHLVVHGKSNPSTWTDVDMYQLLTVLLSLAEVIREHKKLT</sequence>
<dbReference type="AlphaFoldDB" id="K2H691"/>
<organism evidence="2 3">
    <name type="scientific">Salimicrobium jeotgali</name>
    <dbReference type="NCBI Taxonomy" id="1230341"/>
    <lineage>
        <taxon>Bacteria</taxon>
        <taxon>Bacillati</taxon>
        <taxon>Bacillota</taxon>
        <taxon>Bacilli</taxon>
        <taxon>Bacillales</taxon>
        <taxon>Bacillaceae</taxon>
        <taxon>Salimicrobium</taxon>
    </lineage>
</organism>
<dbReference type="KEGG" id="sje:AAV35_011320"/>
<dbReference type="EMBL" id="CP011361">
    <property type="protein sequence ID" value="AKG05310.1"/>
    <property type="molecule type" value="Genomic_DNA"/>
</dbReference>
<gene>
    <name evidence="1" type="ORF">AAV35_011320</name>
    <name evidence="2" type="ORF">MJ3_08731</name>
</gene>
<evidence type="ECO:0000313" key="4">
    <source>
        <dbReference type="Proteomes" id="UP000092654"/>
    </source>
</evidence>
<evidence type="ECO:0000313" key="3">
    <source>
        <dbReference type="Proteomes" id="UP000011746"/>
    </source>
</evidence>
<dbReference type="EMBL" id="AMPQ01000011">
    <property type="protein sequence ID" value="EKE31310.1"/>
    <property type="molecule type" value="Genomic_DNA"/>
</dbReference>
<name>K2H691_9BACI</name>
<reference evidence="2 3" key="1">
    <citation type="journal article" date="2012" name="J. Bacteriol.">
        <title>Draft Genome Sequence of Salimicrobium sp. Strain MJ3, Isolated from Myulchi-Jeot, Korean Fermented Seafood.</title>
        <authorList>
            <person name="Lee S.H."/>
            <person name="Jung J.Y."/>
            <person name="Jeon C.O."/>
        </authorList>
    </citation>
    <scope>NUCLEOTIDE SEQUENCE [LARGE SCALE GENOMIC DNA]</scope>
    <source>
        <strain evidence="2 3">MJ3</strain>
    </source>
</reference>
<reference evidence="4" key="2">
    <citation type="submission" date="2015-06" db="EMBL/GenBank/DDBJ databases">
        <title>Salimicrobium jeotgali MJ3, isolated from Myulchi jeot, a traditional Korean fermented seafood.</title>
        <authorList>
            <person name="Kim K.H."/>
            <person name="Jeon C.O."/>
            <person name="Jin H.M."/>
        </authorList>
    </citation>
    <scope>NUCLEOTIDE SEQUENCE [LARGE SCALE GENOMIC DNA]</scope>
    <source>
        <strain evidence="4">MJ3</strain>
    </source>
</reference>
<protein>
    <submittedName>
        <fullName evidence="2">Uncharacterized protein</fullName>
    </submittedName>
</protein>
<dbReference type="STRING" id="1230341.AAV35_011320"/>
<dbReference type="Proteomes" id="UP000011746">
    <property type="component" value="Unassembled WGS sequence"/>
</dbReference>
<proteinExistence type="predicted"/>
<accession>K2H691</accession>
<keyword evidence="3" id="KW-1185">Reference proteome</keyword>
<reference evidence="1" key="3">
    <citation type="submission" date="2016-11" db="EMBL/GenBank/DDBJ databases">
        <title>Salimicrobium jeotgali MJ3, isolated from Myulchi jeot, a traditional Korean fermented seafood.</title>
        <authorList>
            <person name="Kim K.H."/>
            <person name="Jeon C.O."/>
            <person name="Jin H.M."/>
        </authorList>
    </citation>
    <scope>NUCLEOTIDE SEQUENCE</scope>
    <source>
        <strain evidence="1">MJ3</strain>
    </source>
</reference>